<dbReference type="EMBL" id="CP037422">
    <property type="protein sequence ID" value="QDU08472.1"/>
    <property type="molecule type" value="Genomic_DNA"/>
</dbReference>
<evidence type="ECO:0000313" key="1">
    <source>
        <dbReference type="EMBL" id="QDU08472.1"/>
    </source>
</evidence>
<dbReference type="RefSeq" id="WP_145173203.1">
    <property type="nucleotide sequence ID" value="NZ_CP037422.1"/>
</dbReference>
<dbReference type="AlphaFoldDB" id="A0A517WT83"/>
<gene>
    <name evidence="1" type="ORF">V202x_18410</name>
</gene>
<name>A0A517WT83_9PLAN</name>
<evidence type="ECO:0008006" key="3">
    <source>
        <dbReference type="Google" id="ProtNLM"/>
    </source>
</evidence>
<sequence length="406" mass="45216">MRQIFLGNFDFEHQLANEVYGTSGGTTPVLNASLASCWVGLAEDDDLISIPGKISAEFTTQLEYAGLPRVEFTNQWPGQAEAASLQLVPWGWSSEMHQIVKSKGLRANAPPTTAVKTVNARTFSFQCEQEWDLLLAGSQQLENLEELESAVSALQNHQASQEASWVVKANFSMSARERIQGQGGQLTDQMRGWAKKRFAQGQTLFLEPWVNRKAEAGLQFEIPSQGAPQFMGVALLRSDARGQYRGSQIVIDPRMREEWQPAVEVGQRVARRAQQAGYFGPLGIDAMCYRDEKGKRQWRPIQDVNARHTMGRLALEFSRFLEPNQAASWLHFPWKESYGVKFSNWLRCVSEQGESGTRLIATSPDQINGNTLPLVSVLVIADSVEQLKQTENHLLGAVSDLSETGC</sequence>
<organism evidence="1 2">
    <name type="scientific">Gimesia aquarii</name>
    <dbReference type="NCBI Taxonomy" id="2527964"/>
    <lineage>
        <taxon>Bacteria</taxon>
        <taxon>Pseudomonadati</taxon>
        <taxon>Planctomycetota</taxon>
        <taxon>Planctomycetia</taxon>
        <taxon>Planctomycetales</taxon>
        <taxon>Planctomycetaceae</taxon>
        <taxon>Gimesia</taxon>
    </lineage>
</organism>
<protein>
    <recommendedName>
        <fullName evidence="3">ATP-grasp domain-containing protein</fullName>
    </recommendedName>
</protein>
<dbReference type="Proteomes" id="UP000318384">
    <property type="component" value="Chromosome"/>
</dbReference>
<evidence type="ECO:0000313" key="2">
    <source>
        <dbReference type="Proteomes" id="UP000318384"/>
    </source>
</evidence>
<reference evidence="1 2" key="1">
    <citation type="submission" date="2019-03" db="EMBL/GenBank/DDBJ databases">
        <title>Deep-cultivation of Planctomycetes and their phenomic and genomic characterization uncovers novel biology.</title>
        <authorList>
            <person name="Wiegand S."/>
            <person name="Jogler M."/>
            <person name="Boedeker C."/>
            <person name="Pinto D."/>
            <person name="Vollmers J."/>
            <person name="Rivas-Marin E."/>
            <person name="Kohn T."/>
            <person name="Peeters S.H."/>
            <person name="Heuer A."/>
            <person name="Rast P."/>
            <person name="Oberbeckmann S."/>
            <person name="Bunk B."/>
            <person name="Jeske O."/>
            <person name="Meyerdierks A."/>
            <person name="Storesund J.E."/>
            <person name="Kallscheuer N."/>
            <person name="Luecker S."/>
            <person name="Lage O.M."/>
            <person name="Pohl T."/>
            <person name="Merkel B.J."/>
            <person name="Hornburger P."/>
            <person name="Mueller R.-W."/>
            <person name="Bruemmer F."/>
            <person name="Labrenz M."/>
            <person name="Spormann A.M."/>
            <person name="Op den Camp H."/>
            <person name="Overmann J."/>
            <person name="Amann R."/>
            <person name="Jetten M.S.M."/>
            <person name="Mascher T."/>
            <person name="Medema M.H."/>
            <person name="Devos D.P."/>
            <person name="Kaster A.-K."/>
            <person name="Ovreas L."/>
            <person name="Rohde M."/>
            <person name="Galperin M.Y."/>
            <person name="Jogler C."/>
        </authorList>
    </citation>
    <scope>NUCLEOTIDE SEQUENCE [LARGE SCALE GENOMIC DNA]</scope>
    <source>
        <strain evidence="1 2">V202</strain>
    </source>
</reference>
<proteinExistence type="predicted"/>
<accession>A0A517WT83</accession>
<dbReference type="OrthoDB" id="20966at2"/>
<keyword evidence="2" id="KW-1185">Reference proteome</keyword>